<feature type="region of interest" description="Disordered" evidence="1">
    <location>
        <begin position="194"/>
        <end position="220"/>
    </location>
</feature>
<dbReference type="AlphaFoldDB" id="A0A6A6QES2"/>
<reference evidence="2" key="1">
    <citation type="journal article" date="2020" name="Stud. Mycol.">
        <title>101 Dothideomycetes genomes: a test case for predicting lifestyles and emergence of pathogens.</title>
        <authorList>
            <person name="Haridas S."/>
            <person name="Albert R."/>
            <person name="Binder M."/>
            <person name="Bloem J."/>
            <person name="Labutti K."/>
            <person name="Salamov A."/>
            <person name="Andreopoulos B."/>
            <person name="Baker S."/>
            <person name="Barry K."/>
            <person name="Bills G."/>
            <person name="Bluhm B."/>
            <person name="Cannon C."/>
            <person name="Castanera R."/>
            <person name="Culley D."/>
            <person name="Daum C."/>
            <person name="Ezra D."/>
            <person name="Gonzalez J."/>
            <person name="Henrissat B."/>
            <person name="Kuo A."/>
            <person name="Liang C."/>
            <person name="Lipzen A."/>
            <person name="Lutzoni F."/>
            <person name="Magnuson J."/>
            <person name="Mondo S."/>
            <person name="Nolan M."/>
            <person name="Ohm R."/>
            <person name="Pangilinan J."/>
            <person name="Park H.-J."/>
            <person name="Ramirez L."/>
            <person name="Alfaro M."/>
            <person name="Sun H."/>
            <person name="Tritt A."/>
            <person name="Yoshinaga Y."/>
            <person name="Zwiers L.-H."/>
            <person name="Turgeon B."/>
            <person name="Goodwin S."/>
            <person name="Spatafora J."/>
            <person name="Crous P."/>
            <person name="Grigoriev I."/>
        </authorList>
    </citation>
    <scope>NUCLEOTIDE SEQUENCE</scope>
    <source>
        <strain evidence="2">CBS 269.34</strain>
    </source>
</reference>
<keyword evidence="3" id="KW-1185">Reference proteome</keyword>
<organism evidence="2 3">
    <name type="scientific">Lophium mytilinum</name>
    <dbReference type="NCBI Taxonomy" id="390894"/>
    <lineage>
        <taxon>Eukaryota</taxon>
        <taxon>Fungi</taxon>
        <taxon>Dikarya</taxon>
        <taxon>Ascomycota</taxon>
        <taxon>Pezizomycotina</taxon>
        <taxon>Dothideomycetes</taxon>
        <taxon>Pleosporomycetidae</taxon>
        <taxon>Mytilinidiales</taxon>
        <taxon>Mytilinidiaceae</taxon>
        <taxon>Lophium</taxon>
    </lineage>
</organism>
<accession>A0A6A6QES2</accession>
<evidence type="ECO:0000313" key="2">
    <source>
        <dbReference type="EMBL" id="KAF2490898.1"/>
    </source>
</evidence>
<protein>
    <submittedName>
        <fullName evidence="2">Uncharacterized protein</fullName>
    </submittedName>
</protein>
<dbReference type="EMBL" id="MU004196">
    <property type="protein sequence ID" value="KAF2490898.1"/>
    <property type="molecule type" value="Genomic_DNA"/>
</dbReference>
<name>A0A6A6QES2_9PEZI</name>
<evidence type="ECO:0000256" key="1">
    <source>
        <dbReference type="SAM" id="MobiDB-lite"/>
    </source>
</evidence>
<proteinExistence type="predicted"/>
<gene>
    <name evidence="2" type="ORF">BU16DRAFT_137643</name>
</gene>
<evidence type="ECO:0000313" key="3">
    <source>
        <dbReference type="Proteomes" id="UP000799750"/>
    </source>
</evidence>
<sequence length="236" mass="27165">MSFKLLKRRLSTPYISNNHHHHYLLLRSALHRFFPVDIFIHRTRTTTHLHQVWQSCVLLPRTPPRSIQVLCTSFCTTQATSHFTRTRLFLLPPTPFFPTTCWKNKARQRLLQRGGRSAYSSRFHVPMLVGPDEDAFKGLYALRGFFLCASWDLLVFVHHLHRGPENDYHIHSSQQTAASTKTAIGCRIASTHMCSSRLSPPAPGRRKRPNTQIDPTPPDVRVNSTTLQKSFFDPLT</sequence>
<dbReference type="Proteomes" id="UP000799750">
    <property type="component" value="Unassembled WGS sequence"/>
</dbReference>